<gene>
    <name evidence="2" type="ORF">DLJ53_03725</name>
</gene>
<dbReference type="Pfam" id="PF05050">
    <property type="entry name" value="Methyltransf_21"/>
    <property type="match status" value="1"/>
</dbReference>
<dbReference type="AlphaFoldDB" id="A0A8B2NTT0"/>
<dbReference type="InterPro" id="IPR006342">
    <property type="entry name" value="FkbM_mtfrase"/>
</dbReference>
<dbReference type="OrthoDB" id="9812600at2"/>
<comment type="caution">
    <text evidence="2">The sequence shown here is derived from an EMBL/GenBank/DDBJ whole genome shotgun (WGS) entry which is preliminary data.</text>
</comment>
<dbReference type="Gene3D" id="3.40.50.150">
    <property type="entry name" value="Vaccinia Virus protein VP39"/>
    <property type="match status" value="1"/>
</dbReference>
<reference evidence="2 3" key="1">
    <citation type="submission" date="2018-05" db="EMBL/GenBank/DDBJ databases">
        <title>Acuticoccus sediminis sp. nov., isolated from deep-sea sediment of Indian Ocean.</title>
        <authorList>
            <person name="Liu X."/>
            <person name="Lai Q."/>
            <person name="Du Y."/>
            <person name="Sun F."/>
            <person name="Zhang X."/>
            <person name="Wang S."/>
            <person name="Shao Z."/>
        </authorList>
    </citation>
    <scope>NUCLEOTIDE SEQUENCE [LARGE SCALE GENOMIC DNA]</scope>
    <source>
        <strain evidence="2 3">PTG4-2</strain>
    </source>
</reference>
<dbReference type="Proteomes" id="UP000249590">
    <property type="component" value="Unassembled WGS sequence"/>
</dbReference>
<sequence length="269" mass="29574">MTADLGIGKIRWPWPSRHVAPRKAATSKGWRSAGTYRVSYRVARVGGELHFVPAYAKSRPAAARILAGKYFEPATHTLMERLLKERPGDIVHAGTFFGDMLPSFSKACPGRVYAFEPVLENFVLAKRCIEANGLTNVLLTNAGLGERIEVACINVGQDENHRGGGSTIDERGQPTMLTTIDSFAIEDLSVLQLDVEGHELAALKGAAATIEAQRPVILVEDKKRQCDEFLKAFGYERTGRLPGIFAWATPTDKARIKPIIRDLRQSESS</sequence>
<dbReference type="InterPro" id="IPR052514">
    <property type="entry name" value="SAM-dependent_MTase"/>
</dbReference>
<name>A0A8B2NTT0_9HYPH</name>
<proteinExistence type="predicted"/>
<evidence type="ECO:0000313" key="3">
    <source>
        <dbReference type="Proteomes" id="UP000249590"/>
    </source>
</evidence>
<dbReference type="PANTHER" id="PTHR34203">
    <property type="entry name" value="METHYLTRANSFERASE, FKBM FAMILY PROTEIN"/>
    <property type="match status" value="1"/>
</dbReference>
<feature type="domain" description="Methyltransferase FkbM" evidence="1">
    <location>
        <begin position="109"/>
        <end position="229"/>
    </location>
</feature>
<dbReference type="InterPro" id="IPR029063">
    <property type="entry name" value="SAM-dependent_MTases_sf"/>
</dbReference>
<dbReference type="PANTHER" id="PTHR34203:SF15">
    <property type="entry name" value="SLL1173 PROTEIN"/>
    <property type="match status" value="1"/>
</dbReference>
<dbReference type="NCBIfam" id="TIGR01444">
    <property type="entry name" value="fkbM_fam"/>
    <property type="match status" value="1"/>
</dbReference>
<protein>
    <recommendedName>
        <fullName evidence="1">Methyltransferase FkbM domain-containing protein</fullName>
    </recommendedName>
</protein>
<dbReference type="SUPFAM" id="SSF53335">
    <property type="entry name" value="S-adenosyl-L-methionine-dependent methyltransferases"/>
    <property type="match status" value="1"/>
</dbReference>
<keyword evidence="3" id="KW-1185">Reference proteome</keyword>
<evidence type="ECO:0000259" key="1">
    <source>
        <dbReference type="Pfam" id="PF05050"/>
    </source>
</evidence>
<dbReference type="RefSeq" id="WP_111342455.1">
    <property type="nucleotide sequence ID" value="NZ_QHHQ01000001.1"/>
</dbReference>
<dbReference type="EMBL" id="QHHQ01000001">
    <property type="protein sequence ID" value="RAI03608.1"/>
    <property type="molecule type" value="Genomic_DNA"/>
</dbReference>
<evidence type="ECO:0000313" key="2">
    <source>
        <dbReference type="EMBL" id="RAI03608.1"/>
    </source>
</evidence>
<accession>A0A8B2NTT0</accession>
<organism evidence="2 3">
    <name type="scientific">Acuticoccus sediminis</name>
    <dbReference type="NCBI Taxonomy" id="2184697"/>
    <lineage>
        <taxon>Bacteria</taxon>
        <taxon>Pseudomonadati</taxon>
        <taxon>Pseudomonadota</taxon>
        <taxon>Alphaproteobacteria</taxon>
        <taxon>Hyphomicrobiales</taxon>
        <taxon>Amorphaceae</taxon>
        <taxon>Acuticoccus</taxon>
    </lineage>
</organism>